<dbReference type="InterPro" id="IPR003439">
    <property type="entry name" value="ABC_transporter-like_ATP-bd"/>
</dbReference>
<feature type="domain" description="ABC transporter" evidence="5">
    <location>
        <begin position="14"/>
        <end position="234"/>
    </location>
</feature>
<evidence type="ECO:0000313" key="6">
    <source>
        <dbReference type="EMBL" id="NWO23448.1"/>
    </source>
</evidence>
<dbReference type="SUPFAM" id="SSF52540">
    <property type="entry name" value="P-loop containing nucleoside triphosphate hydrolases"/>
    <property type="match status" value="1"/>
</dbReference>
<comment type="caution">
    <text evidence="6">The sequence shown here is derived from an EMBL/GenBank/DDBJ whole genome shotgun (WGS) entry which is preliminary data.</text>
</comment>
<organism evidence="6 7">
    <name type="scientific">Mogibacterium timidum</name>
    <dbReference type="NCBI Taxonomy" id="35519"/>
    <lineage>
        <taxon>Bacteria</taxon>
        <taxon>Bacillati</taxon>
        <taxon>Bacillota</taxon>
        <taxon>Clostridia</taxon>
        <taxon>Peptostreptococcales</taxon>
        <taxon>Anaerovoracaceae</taxon>
        <taxon>Mogibacterium</taxon>
    </lineage>
</organism>
<evidence type="ECO:0000313" key="7">
    <source>
        <dbReference type="Proteomes" id="UP000526307"/>
    </source>
</evidence>
<evidence type="ECO:0000259" key="5">
    <source>
        <dbReference type="PROSITE" id="PS50893"/>
    </source>
</evidence>
<evidence type="ECO:0000256" key="2">
    <source>
        <dbReference type="ARBA" id="ARBA00022448"/>
    </source>
</evidence>
<dbReference type="PANTHER" id="PTHR42734:SF17">
    <property type="entry name" value="METAL TRANSPORT SYSTEM ATP-BINDING PROTEIN TM_0124-RELATED"/>
    <property type="match status" value="1"/>
</dbReference>
<dbReference type="CDD" id="cd03235">
    <property type="entry name" value="ABC_Metallic_Cations"/>
    <property type="match status" value="1"/>
</dbReference>
<dbReference type="Gene3D" id="3.40.50.300">
    <property type="entry name" value="P-loop containing nucleotide triphosphate hydrolases"/>
    <property type="match status" value="1"/>
</dbReference>
<evidence type="ECO:0000256" key="1">
    <source>
        <dbReference type="ARBA" id="ARBA00005417"/>
    </source>
</evidence>
<dbReference type="InterPro" id="IPR003593">
    <property type="entry name" value="AAA+_ATPase"/>
</dbReference>
<evidence type="ECO:0000256" key="3">
    <source>
        <dbReference type="ARBA" id="ARBA00022741"/>
    </source>
</evidence>
<dbReference type="SMART" id="SM00382">
    <property type="entry name" value="AAA"/>
    <property type="match status" value="1"/>
</dbReference>
<dbReference type="GO" id="GO:0005524">
    <property type="term" value="F:ATP binding"/>
    <property type="evidence" value="ECO:0007669"/>
    <property type="project" value="UniProtKB-KW"/>
</dbReference>
<dbReference type="PANTHER" id="PTHR42734">
    <property type="entry name" value="METAL TRANSPORT SYSTEM ATP-BINDING PROTEIN TM_0124-RELATED"/>
    <property type="match status" value="1"/>
</dbReference>
<dbReference type="GO" id="GO:0016887">
    <property type="term" value="F:ATP hydrolysis activity"/>
    <property type="evidence" value="ECO:0007669"/>
    <property type="project" value="InterPro"/>
</dbReference>
<keyword evidence="7" id="KW-1185">Reference proteome</keyword>
<dbReference type="PROSITE" id="PS50893">
    <property type="entry name" value="ABC_TRANSPORTER_2"/>
    <property type="match status" value="1"/>
</dbReference>
<proteinExistence type="inferred from homology"/>
<gene>
    <name evidence="6" type="ORF">HW270_05125</name>
</gene>
<dbReference type="PROSITE" id="PS00211">
    <property type="entry name" value="ABC_TRANSPORTER_1"/>
    <property type="match status" value="1"/>
</dbReference>
<name>A0A7Y9B0T6_9FIRM</name>
<keyword evidence="2" id="KW-0813">Transport</keyword>
<sequence length="234" mass="25566">MEQMVNGTESSFSIDCEGLAVGYSGKPLCKEFDLEINNGDYICIVGENGAGKSTFIKTLIGLIPAVSGDVALRGDIVRSDIGYLPQQRETQKDFPASVWEVVLSGCLNRLGFRPFYGIRERKLASAAIRELDLEDIKNDSFRELSGGQRQRVLLARAIASTPKVLVLDEPITGLDPVAAAKLYRMLDKLNQKGTTIITISHDVGKALSAANKILIMNDTPHLASDEERKEVLDV</sequence>
<dbReference type="InterPro" id="IPR017871">
    <property type="entry name" value="ABC_transporter-like_CS"/>
</dbReference>
<evidence type="ECO:0000256" key="4">
    <source>
        <dbReference type="ARBA" id="ARBA00022840"/>
    </source>
</evidence>
<dbReference type="AlphaFoldDB" id="A0A7Y9B0T6"/>
<dbReference type="EMBL" id="JABXYR010000002">
    <property type="protein sequence ID" value="NWO23448.1"/>
    <property type="molecule type" value="Genomic_DNA"/>
</dbReference>
<keyword evidence="4 6" id="KW-0067">ATP-binding</keyword>
<reference evidence="6 7" key="1">
    <citation type="submission" date="2020-06" db="EMBL/GenBank/DDBJ databases">
        <title>Mogibacterium timidum strain W9173 genomic sequence.</title>
        <authorList>
            <person name="Wade W.G."/>
            <person name="Johnston C.D."/>
            <person name="Chen T."/>
            <person name="Dewhirst F.E."/>
        </authorList>
    </citation>
    <scope>NUCLEOTIDE SEQUENCE [LARGE SCALE GENOMIC DNA]</scope>
    <source>
        <strain evidence="6 7">W9173</strain>
    </source>
</reference>
<dbReference type="InterPro" id="IPR050153">
    <property type="entry name" value="Metal_Ion_Import_ABC"/>
</dbReference>
<dbReference type="RefSeq" id="WP_178978541.1">
    <property type="nucleotide sequence ID" value="NZ_JABXYR010000002.1"/>
</dbReference>
<dbReference type="InterPro" id="IPR027417">
    <property type="entry name" value="P-loop_NTPase"/>
</dbReference>
<dbReference type="Proteomes" id="UP000526307">
    <property type="component" value="Unassembled WGS sequence"/>
</dbReference>
<keyword evidence="3" id="KW-0547">Nucleotide-binding</keyword>
<accession>A0A7Y9B0T6</accession>
<comment type="similarity">
    <text evidence="1">Belongs to the ABC transporter superfamily.</text>
</comment>
<protein>
    <submittedName>
        <fullName evidence="6">ABC transporter ATP-binding protein</fullName>
    </submittedName>
</protein>
<dbReference type="Pfam" id="PF00005">
    <property type="entry name" value="ABC_tran"/>
    <property type="match status" value="1"/>
</dbReference>